<evidence type="ECO:0000313" key="2">
    <source>
        <dbReference type="Proteomes" id="UP001362999"/>
    </source>
</evidence>
<gene>
    <name evidence="1" type="ORF">R3P38DRAFT_3189919</name>
</gene>
<comment type="caution">
    <text evidence="1">The sequence shown here is derived from an EMBL/GenBank/DDBJ whole genome shotgun (WGS) entry which is preliminary data.</text>
</comment>
<organism evidence="1 2">
    <name type="scientific">Favolaschia claudopus</name>
    <dbReference type="NCBI Taxonomy" id="2862362"/>
    <lineage>
        <taxon>Eukaryota</taxon>
        <taxon>Fungi</taxon>
        <taxon>Dikarya</taxon>
        <taxon>Basidiomycota</taxon>
        <taxon>Agaricomycotina</taxon>
        <taxon>Agaricomycetes</taxon>
        <taxon>Agaricomycetidae</taxon>
        <taxon>Agaricales</taxon>
        <taxon>Marasmiineae</taxon>
        <taxon>Mycenaceae</taxon>
        <taxon>Favolaschia</taxon>
    </lineage>
</organism>
<dbReference type="Proteomes" id="UP001362999">
    <property type="component" value="Unassembled WGS sequence"/>
</dbReference>
<keyword evidence="2" id="KW-1185">Reference proteome</keyword>
<reference evidence="1 2" key="1">
    <citation type="journal article" date="2024" name="J Genomics">
        <title>Draft genome sequencing and assembly of Favolaschia claudopus CIRM-BRFM 2984 isolated from oak limbs.</title>
        <authorList>
            <person name="Navarro D."/>
            <person name="Drula E."/>
            <person name="Chaduli D."/>
            <person name="Cazenave R."/>
            <person name="Ahrendt S."/>
            <person name="Wang J."/>
            <person name="Lipzen A."/>
            <person name="Daum C."/>
            <person name="Barry K."/>
            <person name="Grigoriev I.V."/>
            <person name="Favel A."/>
            <person name="Rosso M.N."/>
            <person name="Martin F."/>
        </authorList>
    </citation>
    <scope>NUCLEOTIDE SEQUENCE [LARGE SCALE GENOMIC DNA]</scope>
    <source>
        <strain evidence="1 2">CIRM-BRFM 2984</strain>
    </source>
</reference>
<sequence length="186" mass="21155">MASIDSISLGEPSIPTVEEYRMWREIATSPASATTTVMKVVHIGARINSVNRSRLEQHFEDEQQRGEIAQATSADVDLKADAVVDDIDRLRRRCIKIGYKLWKTPQDILYYRRQHAQNLKTNEKKGKLRSPRRFVVVSVNSAGRRVMGPKQLTTRQNKAALKDHNCTSPVKRCSPLKARKRFLAGK</sequence>
<evidence type="ECO:0000313" key="1">
    <source>
        <dbReference type="EMBL" id="KAK7028403.1"/>
    </source>
</evidence>
<dbReference type="EMBL" id="JAWWNJ010000028">
    <property type="protein sequence ID" value="KAK7028403.1"/>
    <property type="molecule type" value="Genomic_DNA"/>
</dbReference>
<name>A0AAW0BPL1_9AGAR</name>
<dbReference type="AlphaFoldDB" id="A0AAW0BPL1"/>
<accession>A0AAW0BPL1</accession>
<proteinExistence type="predicted"/>
<protein>
    <submittedName>
        <fullName evidence="1">Uncharacterized protein</fullName>
    </submittedName>
</protein>